<dbReference type="CDD" id="cd00229">
    <property type="entry name" value="SGNH_hydrolase"/>
    <property type="match status" value="1"/>
</dbReference>
<dbReference type="InterPro" id="IPR036514">
    <property type="entry name" value="SGNH_hydro_sf"/>
</dbReference>
<gene>
    <name evidence="2" type="ORF">GCM10009851_07000</name>
</gene>
<comment type="caution">
    <text evidence="2">The sequence shown here is derived from an EMBL/GenBank/DDBJ whole genome shotgun (WGS) entry which is preliminary data.</text>
</comment>
<organism evidence="2 3">
    <name type="scientific">Herbiconiux moechotypicola</name>
    <dbReference type="NCBI Taxonomy" id="637393"/>
    <lineage>
        <taxon>Bacteria</taxon>
        <taxon>Bacillati</taxon>
        <taxon>Actinomycetota</taxon>
        <taxon>Actinomycetes</taxon>
        <taxon>Micrococcales</taxon>
        <taxon>Microbacteriaceae</taxon>
        <taxon>Herbiconiux</taxon>
    </lineage>
</organism>
<name>A0ABN3DA55_9MICO</name>
<dbReference type="Proteomes" id="UP001500929">
    <property type="component" value="Unassembled WGS sequence"/>
</dbReference>
<dbReference type="Pfam" id="PF13472">
    <property type="entry name" value="Lipase_GDSL_2"/>
    <property type="match status" value="1"/>
</dbReference>
<dbReference type="InterPro" id="IPR013830">
    <property type="entry name" value="SGNH_hydro"/>
</dbReference>
<evidence type="ECO:0000313" key="3">
    <source>
        <dbReference type="Proteomes" id="UP001500929"/>
    </source>
</evidence>
<dbReference type="SUPFAM" id="SSF52266">
    <property type="entry name" value="SGNH hydrolase"/>
    <property type="match status" value="1"/>
</dbReference>
<accession>A0ABN3DA55</accession>
<proteinExistence type="predicted"/>
<keyword evidence="3" id="KW-1185">Reference proteome</keyword>
<protein>
    <recommendedName>
        <fullName evidence="1">SGNH hydrolase-type esterase domain-containing protein</fullName>
    </recommendedName>
</protein>
<reference evidence="2 3" key="1">
    <citation type="journal article" date="2019" name="Int. J. Syst. Evol. Microbiol.">
        <title>The Global Catalogue of Microorganisms (GCM) 10K type strain sequencing project: providing services to taxonomists for standard genome sequencing and annotation.</title>
        <authorList>
            <consortium name="The Broad Institute Genomics Platform"/>
            <consortium name="The Broad Institute Genome Sequencing Center for Infectious Disease"/>
            <person name="Wu L."/>
            <person name="Ma J."/>
        </authorList>
    </citation>
    <scope>NUCLEOTIDE SEQUENCE [LARGE SCALE GENOMIC DNA]</scope>
    <source>
        <strain evidence="2 3">JCM 16117</strain>
    </source>
</reference>
<dbReference type="Gene3D" id="3.40.50.1110">
    <property type="entry name" value="SGNH hydrolase"/>
    <property type="match status" value="1"/>
</dbReference>
<dbReference type="EMBL" id="BAAAQY010000002">
    <property type="protein sequence ID" value="GAA2225799.1"/>
    <property type="molecule type" value="Genomic_DNA"/>
</dbReference>
<sequence length="419" mass="43971">MTVVVLAGFTVGVITGTSLDAGRPPATVGPADPEPGARLERQLGEPGRTAAYSFGHTVDRVQTDSSGRFEAGMRLPFELAVDATAFRVHVSNGEFDAEEDFDSPVSLTGVWLGEHLVSGAEGMTGRFAGPAVQLAGTLNLPAGGAASEWVEADTAALQTGVPYLLALGFTTPAATTLGTVPGLSWLSTGSGSAAAAGDESATPPRSPALSYLDVWIEYRFTGDAPVLFAVGHSLNAPGSNRTDAHPTRGESTAWPQQWAQANAGVAVSLAAPGSLTSLFARGTEVWREYEDATGLSPDVVTIWAASNDIARGRPLADIQRDWGAVVNRVRTLWPEAQVVAMTEPPRRLDAERESVRVAWNAWLATAPYGVDRVIDADGLLRDPLDPSRLRAEVDADGIHFTELGHSLLASQLAAPRSSS</sequence>
<feature type="domain" description="SGNH hydrolase-type esterase" evidence="1">
    <location>
        <begin position="241"/>
        <end position="406"/>
    </location>
</feature>
<evidence type="ECO:0000259" key="1">
    <source>
        <dbReference type="Pfam" id="PF13472"/>
    </source>
</evidence>
<evidence type="ECO:0000313" key="2">
    <source>
        <dbReference type="EMBL" id="GAA2225799.1"/>
    </source>
</evidence>